<evidence type="ECO:0000313" key="2">
    <source>
        <dbReference type="Proteomes" id="UP000299102"/>
    </source>
</evidence>
<keyword evidence="2" id="KW-1185">Reference proteome</keyword>
<dbReference type="AlphaFoldDB" id="A0A4C1X413"/>
<dbReference type="Proteomes" id="UP000299102">
    <property type="component" value="Unassembled WGS sequence"/>
</dbReference>
<proteinExistence type="predicted"/>
<sequence length="184" mass="20493">MYERIQRMFFRVLKPVQLNGANGGISSKVNDCVKYLRSHRPLALALSVVFVRRQKDLYEFLIAHCRGTLSHHFRGLELKPPRGWAPTAGVTAAIAMTTPGQGASRALRGTERVTNTTASAGRRADLGQGPARAPIHRRTQERPVWFSSRGRISALERRAPAPARPGPYRSRAEITHDNCIWLSS</sequence>
<protein>
    <submittedName>
        <fullName evidence="1">Uncharacterized protein</fullName>
    </submittedName>
</protein>
<reference evidence="1 2" key="1">
    <citation type="journal article" date="2019" name="Commun. Biol.">
        <title>The bagworm genome reveals a unique fibroin gene that provides high tensile strength.</title>
        <authorList>
            <person name="Kono N."/>
            <person name="Nakamura H."/>
            <person name="Ohtoshi R."/>
            <person name="Tomita M."/>
            <person name="Numata K."/>
            <person name="Arakawa K."/>
        </authorList>
    </citation>
    <scope>NUCLEOTIDE SEQUENCE [LARGE SCALE GENOMIC DNA]</scope>
</reference>
<dbReference type="EMBL" id="BGZK01000735">
    <property type="protein sequence ID" value="GBP58468.1"/>
    <property type="molecule type" value="Genomic_DNA"/>
</dbReference>
<evidence type="ECO:0000313" key="1">
    <source>
        <dbReference type="EMBL" id="GBP58468.1"/>
    </source>
</evidence>
<name>A0A4C1X413_EUMVA</name>
<comment type="caution">
    <text evidence="1">The sequence shown here is derived from an EMBL/GenBank/DDBJ whole genome shotgun (WGS) entry which is preliminary data.</text>
</comment>
<accession>A0A4C1X413</accession>
<gene>
    <name evidence="1" type="ORF">EVAR_36940_1</name>
</gene>
<organism evidence="1 2">
    <name type="scientific">Eumeta variegata</name>
    <name type="common">Bagworm moth</name>
    <name type="synonym">Eumeta japonica</name>
    <dbReference type="NCBI Taxonomy" id="151549"/>
    <lineage>
        <taxon>Eukaryota</taxon>
        <taxon>Metazoa</taxon>
        <taxon>Ecdysozoa</taxon>
        <taxon>Arthropoda</taxon>
        <taxon>Hexapoda</taxon>
        <taxon>Insecta</taxon>
        <taxon>Pterygota</taxon>
        <taxon>Neoptera</taxon>
        <taxon>Endopterygota</taxon>
        <taxon>Lepidoptera</taxon>
        <taxon>Glossata</taxon>
        <taxon>Ditrysia</taxon>
        <taxon>Tineoidea</taxon>
        <taxon>Psychidae</taxon>
        <taxon>Oiketicinae</taxon>
        <taxon>Eumeta</taxon>
    </lineage>
</organism>